<dbReference type="Gene3D" id="3.30.1490.130">
    <property type="entry name" value="D-aminoacylase. Domain 3"/>
    <property type="match status" value="1"/>
</dbReference>
<proteinExistence type="predicted"/>
<dbReference type="SUPFAM" id="SSF51556">
    <property type="entry name" value="Metallo-dependent hydrolases"/>
    <property type="match status" value="1"/>
</dbReference>
<dbReference type="InterPro" id="IPR013108">
    <property type="entry name" value="Amidohydro_3"/>
</dbReference>
<dbReference type="SUPFAM" id="SSF51338">
    <property type="entry name" value="Composite domain of metallo-dependent hydrolases"/>
    <property type="match status" value="1"/>
</dbReference>
<reference evidence="2 3" key="1">
    <citation type="journal article" date="2016" name="Nat. Commun.">
        <title>Thousands of microbial genomes shed light on interconnected biogeochemical processes in an aquifer system.</title>
        <authorList>
            <person name="Anantharaman K."/>
            <person name="Brown C.T."/>
            <person name="Hug L.A."/>
            <person name="Sharon I."/>
            <person name="Castelle C.J."/>
            <person name="Probst A.J."/>
            <person name="Thomas B.C."/>
            <person name="Singh A."/>
            <person name="Wilkins M.J."/>
            <person name="Karaoz U."/>
            <person name="Brodie E.L."/>
            <person name="Williams K.H."/>
            <person name="Hubbard S.S."/>
            <person name="Banfield J.F."/>
        </authorList>
    </citation>
    <scope>NUCLEOTIDE SEQUENCE [LARGE SCALE GENOMIC DNA]</scope>
</reference>
<evidence type="ECO:0000313" key="3">
    <source>
        <dbReference type="Proteomes" id="UP000178825"/>
    </source>
</evidence>
<dbReference type="GO" id="GO:0016811">
    <property type="term" value="F:hydrolase activity, acting on carbon-nitrogen (but not peptide) bonds, in linear amides"/>
    <property type="evidence" value="ECO:0007669"/>
    <property type="project" value="InterPro"/>
</dbReference>
<dbReference type="PANTHER" id="PTHR11647:SF1">
    <property type="entry name" value="COLLAPSIN RESPONSE MEDIATOR PROTEIN"/>
    <property type="match status" value="1"/>
</dbReference>
<dbReference type="PANTHER" id="PTHR11647">
    <property type="entry name" value="HYDRANTOINASE/DIHYDROPYRIMIDINASE FAMILY MEMBER"/>
    <property type="match status" value="1"/>
</dbReference>
<dbReference type="InterPro" id="IPR023100">
    <property type="entry name" value="D-aminoacylase_insert_dom_sf"/>
</dbReference>
<evidence type="ECO:0000313" key="2">
    <source>
        <dbReference type="EMBL" id="OGG38327.1"/>
    </source>
</evidence>
<gene>
    <name evidence="2" type="ORF">A3D55_01255</name>
</gene>
<organism evidence="2 3">
    <name type="scientific">Candidatus Jorgensenbacteria bacterium RIFCSPHIGHO2_02_FULL_45_20</name>
    <dbReference type="NCBI Taxonomy" id="1798470"/>
    <lineage>
        <taxon>Bacteria</taxon>
        <taxon>Candidatus Joergenseniibacteriota</taxon>
    </lineage>
</organism>
<accession>A0A1F6BP53</accession>
<dbReference type="Gene3D" id="3.20.20.140">
    <property type="entry name" value="Metal-dependent hydrolases"/>
    <property type="match status" value="1"/>
</dbReference>
<dbReference type="Pfam" id="PF07969">
    <property type="entry name" value="Amidohydro_3"/>
    <property type="match status" value="1"/>
</dbReference>
<dbReference type="Gene3D" id="2.30.40.10">
    <property type="entry name" value="Urease, subunit C, domain 1"/>
    <property type="match status" value="1"/>
</dbReference>
<dbReference type="Proteomes" id="UP000178825">
    <property type="component" value="Unassembled WGS sequence"/>
</dbReference>
<dbReference type="InterPro" id="IPR011059">
    <property type="entry name" value="Metal-dep_hydrolase_composite"/>
</dbReference>
<dbReference type="EMBL" id="MFKJ01000025">
    <property type="protein sequence ID" value="OGG38327.1"/>
    <property type="molecule type" value="Genomic_DNA"/>
</dbReference>
<sequence>MPTLIKNGLVYDGTEAEPQKRDILIERKRIVFVGNAKKRKITGETIDASGAIVTPGFIDVQAHSDHNLSIFSDPAQEHFIEEGITTIIGGNCGKSTVPFNARSFATLADWENHETSFSANWTTAAEFFSALFKKGLGVNFGTLIGLGTIRNFVLNGTARDLTDSQFGMTKKLLSDSLSAGALGFSSGTEHADQKNIPNFEIAEYVKIAAEYGGVYAAHLRDTGKDVGRAAREAVKVSLETGARLEISHFNPPEAFEREYEDALYELEAVSAESDVHFDVSPMGWSAVSVRMFLPEFYKRSARNDVIEALKNKSAREHILAHLRKNHFDKVRVGRVSSPVEFLAGKKIADIAALFGTDQPEAFVRIMMMTGLSALCLVETENGKLLKKFIRSPRSIIASNTAGTGFNEYIHSSEKRQFSKILKETFHEEEFALEKMIAKMTSVPAKKYRIGKRGLIREGYYADIAILDNFAARDVFVNGARAMKNGEITRTRSGHILKRKNN</sequence>
<dbReference type="AlphaFoldDB" id="A0A1F6BP53"/>
<comment type="caution">
    <text evidence="2">The sequence shown here is derived from an EMBL/GenBank/DDBJ whole genome shotgun (WGS) entry which is preliminary data.</text>
</comment>
<name>A0A1F6BP53_9BACT</name>
<evidence type="ECO:0000259" key="1">
    <source>
        <dbReference type="Pfam" id="PF07969"/>
    </source>
</evidence>
<dbReference type="STRING" id="1798470.A3D55_01255"/>
<protein>
    <recommendedName>
        <fullName evidence="1">Amidohydrolase 3 domain-containing protein</fullName>
    </recommendedName>
</protein>
<feature type="domain" description="Amidohydrolase 3" evidence="1">
    <location>
        <begin position="426"/>
        <end position="472"/>
    </location>
</feature>
<dbReference type="InterPro" id="IPR032466">
    <property type="entry name" value="Metal_Hydrolase"/>
</dbReference>
<dbReference type="InterPro" id="IPR050378">
    <property type="entry name" value="Metallo-dep_Hydrolases_sf"/>
</dbReference>